<accession>A0ABW2XUR6</accession>
<comment type="caution">
    <text evidence="1">The sequence shown here is derived from an EMBL/GenBank/DDBJ whole genome shotgun (WGS) entry which is preliminary data.</text>
</comment>
<keyword evidence="2" id="KW-1185">Reference proteome</keyword>
<protein>
    <submittedName>
        <fullName evidence="1">Uncharacterized protein</fullName>
    </submittedName>
</protein>
<evidence type="ECO:0000313" key="1">
    <source>
        <dbReference type="EMBL" id="MFD0688016.1"/>
    </source>
</evidence>
<sequence length="359" mass="38235">MLALTRQYDGELPEGTRTVRIRRFGEGHSGGQGDIAWIGWTGTADEGADPPHYGVVGKGLTERQIRSAADAIDKKHLRIAPSGMAAGLRPIAEVPMGLNNADVSFGAGITQRWTSGPRRWLTVRTMRGDERVETLARMMTFGRPTRIRGDAGMAGSVVYPVGHTRTLTRAWRENGAIVTVTAQGIPDSEVDALIASLRPVSGGGLEALRSSISRYPPERLAGPGERLVASGRDAQTMWAVFAKPLGRPGAYSLTERGRDGRGRVIGGGSAGLDVPRQGMALAGTAEADGRFVEGAVGADVARVRLTLADGQSFGLPLSRPIGAEGARWFGTWVEASRGRVREVTALGRHGRIVARRTYP</sequence>
<dbReference type="EMBL" id="JBHTGP010000013">
    <property type="protein sequence ID" value="MFD0688016.1"/>
    <property type="molecule type" value="Genomic_DNA"/>
</dbReference>
<dbReference type="RefSeq" id="WP_378323910.1">
    <property type="nucleotide sequence ID" value="NZ_JBHTGP010000013.1"/>
</dbReference>
<dbReference type="Proteomes" id="UP001597063">
    <property type="component" value="Unassembled WGS sequence"/>
</dbReference>
<gene>
    <name evidence="1" type="ORF">ACFQZM_26220</name>
</gene>
<reference evidence="2" key="1">
    <citation type="journal article" date="2019" name="Int. J. Syst. Evol. Microbiol.">
        <title>The Global Catalogue of Microorganisms (GCM) 10K type strain sequencing project: providing services to taxonomists for standard genome sequencing and annotation.</title>
        <authorList>
            <consortium name="The Broad Institute Genomics Platform"/>
            <consortium name="The Broad Institute Genome Sequencing Center for Infectious Disease"/>
            <person name="Wu L."/>
            <person name="Ma J."/>
        </authorList>
    </citation>
    <scope>NUCLEOTIDE SEQUENCE [LARGE SCALE GENOMIC DNA]</scope>
    <source>
        <strain evidence="2">JCM 9371</strain>
    </source>
</reference>
<name>A0ABW2XUR6_9ACTN</name>
<organism evidence="1 2">
    <name type="scientific">Actinomadura fibrosa</name>
    <dbReference type="NCBI Taxonomy" id="111802"/>
    <lineage>
        <taxon>Bacteria</taxon>
        <taxon>Bacillati</taxon>
        <taxon>Actinomycetota</taxon>
        <taxon>Actinomycetes</taxon>
        <taxon>Streptosporangiales</taxon>
        <taxon>Thermomonosporaceae</taxon>
        <taxon>Actinomadura</taxon>
    </lineage>
</organism>
<evidence type="ECO:0000313" key="2">
    <source>
        <dbReference type="Proteomes" id="UP001597063"/>
    </source>
</evidence>
<proteinExistence type="predicted"/>